<reference evidence="1" key="1">
    <citation type="submission" date="2020-04" db="EMBL/GenBank/DDBJ databases">
        <authorList>
            <person name="Chiriac C."/>
            <person name="Salcher M."/>
            <person name="Ghai R."/>
            <person name="Kavagutti S V."/>
        </authorList>
    </citation>
    <scope>NUCLEOTIDE SEQUENCE</scope>
</reference>
<protein>
    <submittedName>
        <fullName evidence="1">Uncharacterized protein</fullName>
    </submittedName>
</protein>
<gene>
    <name evidence="1" type="ORF">UFOVP328_108</name>
</gene>
<name>A0A6J5LTS8_9CAUD</name>
<proteinExistence type="predicted"/>
<organism evidence="1">
    <name type="scientific">uncultured Caudovirales phage</name>
    <dbReference type="NCBI Taxonomy" id="2100421"/>
    <lineage>
        <taxon>Viruses</taxon>
        <taxon>Duplodnaviria</taxon>
        <taxon>Heunggongvirae</taxon>
        <taxon>Uroviricota</taxon>
        <taxon>Caudoviricetes</taxon>
        <taxon>Peduoviridae</taxon>
        <taxon>Maltschvirus</taxon>
        <taxon>Maltschvirus maltsch</taxon>
    </lineage>
</organism>
<dbReference type="EMBL" id="LR796341">
    <property type="protein sequence ID" value="CAB4137858.1"/>
    <property type="molecule type" value="Genomic_DNA"/>
</dbReference>
<accession>A0A6J5LTS8</accession>
<sequence length="117" mass="13124">MIKTISTGQPQWLTVNSFGTSTPYGDMSNGVNGQLRLNVSSQQYEVFVNGVWQQTGASTTVEPTQRMVEILTWAERMMHMESEIMQLVDSNPTVADAYNTYKQAESQLKMVANLVKQ</sequence>
<evidence type="ECO:0000313" key="1">
    <source>
        <dbReference type="EMBL" id="CAB4137858.1"/>
    </source>
</evidence>